<evidence type="ECO:0000313" key="2">
    <source>
        <dbReference type="Proteomes" id="UP000381260"/>
    </source>
</evidence>
<reference evidence="1 2" key="1">
    <citation type="submission" date="2019-11" db="EMBL/GenBank/DDBJ databases">
        <title>The Phosphoenolpyruvate Phosphotransferase System Regulates Serratia proteamaculans 336X Biofilm Formation and Wheat Roots colonization.</title>
        <authorList>
            <person name="Liu F."/>
        </authorList>
    </citation>
    <scope>NUCLEOTIDE SEQUENCE [LARGE SCALE GENOMIC DNA]</scope>
    <source>
        <strain evidence="1 2">336X</strain>
    </source>
</reference>
<sequence length="446" mass="47484">MANLSQIANVVISLNTASIAKASFGIPLAVSPTTAFSERIRKYSSYQSAEQDGLDAATLKALSAVFSQSPRPNQAWVGRRNAANIELTVSLATIAAGNIFSFSVGDQTITYTAVANDGAAEVASGLLAALAANSNVADLFTSTATDDGLALVVKDPTQPVIVKPVSNLSIATTGATNAIAADLSAINQEDNGWYGFALVERSDDLITQAAAWAETQTKLFFAASATAEIWTSATTDLASQLQDLQYLRTALIAHKAAATEYPDMAWMGRCFTIAPGGETWALKNLPGITPSKFSDTEQSYIFQKNANAYEQYAENTFLINKGKVVSGEWIDVVRFRDWLIDTIQKNMASLMIRQKKVPYTNGGIALIINSLRGSLIQGQQAGGIAPDEQNADGDTVPGFRITYPNAADVSADIKATRTLYIEFVALLAGAIQLVEITGSLTYSYEG</sequence>
<dbReference type="Proteomes" id="UP000381260">
    <property type="component" value="Chromosome"/>
</dbReference>
<name>A0A5Q2VCV9_SERPR</name>
<organism evidence="1 2">
    <name type="scientific">Serratia proteamaculans</name>
    <dbReference type="NCBI Taxonomy" id="28151"/>
    <lineage>
        <taxon>Bacteria</taxon>
        <taxon>Pseudomonadati</taxon>
        <taxon>Pseudomonadota</taxon>
        <taxon>Gammaproteobacteria</taxon>
        <taxon>Enterobacterales</taxon>
        <taxon>Yersiniaceae</taxon>
        <taxon>Serratia</taxon>
    </lineage>
</organism>
<dbReference type="AlphaFoldDB" id="A0A5Q2VCV9"/>
<dbReference type="InterPro" id="IPR021808">
    <property type="entry name" value="DUF3383"/>
</dbReference>
<dbReference type="EMBL" id="CP045913">
    <property type="protein sequence ID" value="QGH63432.1"/>
    <property type="molecule type" value="Genomic_DNA"/>
</dbReference>
<accession>A0A5Q2VCV9</accession>
<dbReference type="Pfam" id="PF11863">
    <property type="entry name" value="DUF3383"/>
    <property type="match status" value="1"/>
</dbReference>
<gene>
    <name evidence="1" type="ORF">GHV41_22435</name>
</gene>
<dbReference type="RefSeq" id="WP_153860157.1">
    <property type="nucleotide sequence ID" value="NZ_CP045913.1"/>
</dbReference>
<protein>
    <submittedName>
        <fullName evidence="1">DUF3383 family protein</fullName>
    </submittedName>
</protein>
<proteinExistence type="predicted"/>
<evidence type="ECO:0000313" key="1">
    <source>
        <dbReference type="EMBL" id="QGH63432.1"/>
    </source>
</evidence>